<proteinExistence type="predicted"/>
<keyword evidence="3" id="KW-1185">Reference proteome</keyword>
<dbReference type="EMBL" id="JBBHJY010000006">
    <property type="protein sequence ID" value="MEJ6010677.1"/>
    <property type="molecule type" value="Genomic_DNA"/>
</dbReference>
<dbReference type="RefSeq" id="WP_339967452.1">
    <property type="nucleotide sequence ID" value="NZ_JBBHJY010000006.1"/>
</dbReference>
<name>A0ABU8S9P3_9SPHN</name>
<evidence type="ECO:0008006" key="4">
    <source>
        <dbReference type="Google" id="ProtNLM"/>
    </source>
</evidence>
<protein>
    <recommendedName>
        <fullName evidence="4">DUF1330 domain-containing protein</fullName>
    </recommendedName>
</protein>
<accession>A0ABU8S9P3</accession>
<evidence type="ECO:0000313" key="2">
    <source>
        <dbReference type="EMBL" id="MEJ6010677.1"/>
    </source>
</evidence>
<feature type="chain" id="PRO_5045413064" description="DUF1330 domain-containing protein" evidence="1">
    <location>
        <begin position="25"/>
        <end position="149"/>
    </location>
</feature>
<sequence length="149" mass="16844">MFNVRHAAFAAASLCLAFATPLQAQDSYPLEDGDFVEISAIQIDDGHSLDYAQHIAGMWRKGQDFAKAQGWITSYEVMGNMYPRKGEPDVYLIVRFPTFASAAENVKRDAAYRAHMQRTIAQMESESGDRAKYRKLAGSMLLRELRFKK</sequence>
<reference evidence="2 3" key="1">
    <citation type="submission" date="2024-03" db="EMBL/GenBank/DDBJ databases">
        <authorList>
            <person name="Jo J.-H."/>
        </authorList>
    </citation>
    <scope>NUCLEOTIDE SEQUENCE [LARGE SCALE GENOMIC DNA]</scope>
    <source>
        <strain evidence="2 3">AS3R-12</strain>
    </source>
</reference>
<evidence type="ECO:0000256" key="1">
    <source>
        <dbReference type="SAM" id="SignalP"/>
    </source>
</evidence>
<feature type="signal peptide" evidence="1">
    <location>
        <begin position="1"/>
        <end position="24"/>
    </location>
</feature>
<organism evidence="2 3">
    <name type="scientific">Novosphingobium aquae</name>
    <dbReference type="NCBI Taxonomy" id="3133435"/>
    <lineage>
        <taxon>Bacteria</taxon>
        <taxon>Pseudomonadati</taxon>
        <taxon>Pseudomonadota</taxon>
        <taxon>Alphaproteobacteria</taxon>
        <taxon>Sphingomonadales</taxon>
        <taxon>Sphingomonadaceae</taxon>
        <taxon>Novosphingobium</taxon>
    </lineage>
</organism>
<gene>
    <name evidence="2" type="ORF">WG900_12210</name>
</gene>
<dbReference type="Proteomes" id="UP001379235">
    <property type="component" value="Unassembled WGS sequence"/>
</dbReference>
<comment type="caution">
    <text evidence="2">The sequence shown here is derived from an EMBL/GenBank/DDBJ whole genome shotgun (WGS) entry which is preliminary data.</text>
</comment>
<evidence type="ECO:0000313" key="3">
    <source>
        <dbReference type="Proteomes" id="UP001379235"/>
    </source>
</evidence>
<keyword evidence="1" id="KW-0732">Signal</keyword>